<dbReference type="InterPro" id="IPR001387">
    <property type="entry name" value="Cro/C1-type_HTH"/>
</dbReference>
<sequence>MKVTNINVNILEELSQRMPEQTDQAKNKFPKYDKWIKGVDYPTYNQLIELSKIFHIPFGYFFLEKLPERKYPIPHYRTLQDGDFVPSNELLETIQFAQKIQEWAKEILLEWGQEKLPYCGKYKDNYNAEEVLEKIKDIFEIQDGWASRKSTWTEALNYLIDKAEEKGIIVLRNGVVGNNTRLKLNVNEFRGFVLYDEIAPVVFINNNDAISAKIFTLIHEVVHILIGQSASFDLQNFQSANNRIEIFCDKCTAEFLVPEEEIRNIYRQKTDLEGLAGYFKVSQIVILRRLLDTSIITQQEFYEQFKKLYKKEIKAPQSFGGNFYQTLPTRLSKRFLHILNTAVKNNTILFRDALRITNLSSKTYDTLIQRAIWYT</sequence>
<proteinExistence type="predicted"/>
<dbReference type="Pfam" id="PF06114">
    <property type="entry name" value="Peptidase_M78"/>
    <property type="match status" value="1"/>
</dbReference>
<dbReference type="Gene3D" id="1.10.10.2910">
    <property type="match status" value="1"/>
</dbReference>
<feature type="domain" description="HTH cro/C1-type" evidence="1">
    <location>
        <begin position="34"/>
        <end position="61"/>
    </location>
</feature>
<evidence type="ECO:0000313" key="2">
    <source>
        <dbReference type="EMBL" id="SDC86120.1"/>
    </source>
</evidence>
<name>A0A1G6Q103_9BACT</name>
<keyword evidence="3" id="KW-1185">Reference proteome</keyword>
<evidence type="ECO:0000313" key="3">
    <source>
        <dbReference type="Proteomes" id="UP000199411"/>
    </source>
</evidence>
<dbReference type="PANTHER" id="PTHR43236">
    <property type="entry name" value="ANTITOXIN HIGA1"/>
    <property type="match status" value="1"/>
</dbReference>
<dbReference type="Proteomes" id="UP000199411">
    <property type="component" value="Unassembled WGS sequence"/>
</dbReference>
<dbReference type="OrthoDB" id="9796786at2"/>
<organism evidence="2 3">
    <name type="scientific">Desulfurella multipotens</name>
    <dbReference type="NCBI Taxonomy" id="79269"/>
    <lineage>
        <taxon>Bacteria</taxon>
        <taxon>Pseudomonadati</taxon>
        <taxon>Campylobacterota</taxon>
        <taxon>Desulfurellia</taxon>
        <taxon>Desulfurellales</taxon>
        <taxon>Desulfurellaceae</taxon>
        <taxon>Desulfurella</taxon>
    </lineage>
</organism>
<protein>
    <submittedName>
        <fullName evidence="2">Zn-dependent peptidase ImmA, M78 family</fullName>
    </submittedName>
</protein>
<dbReference type="AlphaFoldDB" id="A0A1G6Q103"/>
<dbReference type="PROSITE" id="PS50943">
    <property type="entry name" value="HTH_CROC1"/>
    <property type="match status" value="1"/>
</dbReference>
<dbReference type="PANTHER" id="PTHR43236:SF2">
    <property type="entry name" value="BLL0069 PROTEIN"/>
    <property type="match status" value="1"/>
</dbReference>
<accession>A0A1G6Q103</accession>
<gene>
    <name evidence="2" type="ORF">SAMN05660835_01496</name>
</gene>
<dbReference type="InterPro" id="IPR010359">
    <property type="entry name" value="IrrE_HExxH"/>
</dbReference>
<dbReference type="RefSeq" id="WP_092129331.1">
    <property type="nucleotide sequence ID" value="NZ_FMYU01000010.1"/>
</dbReference>
<reference evidence="3" key="1">
    <citation type="submission" date="2016-10" db="EMBL/GenBank/DDBJ databases">
        <authorList>
            <person name="Varghese N."/>
            <person name="Submissions S."/>
        </authorList>
    </citation>
    <scope>NUCLEOTIDE SEQUENCE [LARGE SCALE GENOMIC DNA]</scope>
    <source>
        <strain evidence="3">DSM 8415</strain>
    </source>
</reference>
<dbReference type="InterPro" id="IPR052345">
    <property type="entry name" value="Rad_response_metalloprotease"/>
</dbReference>
<evidence type="ECO:0000259" key="1">
    <source>
        <dbReference type="PROSITE" id="PS50943"/>
    </source>
</evidence>
<dbReference type="EMBL" id="FMYU01000010">
    <property type="protein sequence ID" value="SDC86120.1"/>
    <property type="molecule type" value="Genomic_DNA"/>
</dbReference>